<accession>A0A0R1YBY4</accession>
<dbReference type="NCBIfam" id="TIGR02868">
    <property type="entry name" value="CydC"/>
    <property type="match status" value="1"/>
</dbReference>
<evidence type="ECO:0000259" key="8">
    <source>
        <dbReference type="PROSITE" id="PS50893"/>
    </source>
</evidence>
<dbReference type="SUPFAM" id="SSF52540">
    <property type="entry name" value="P-loop containing nucleoside triphosphate hydrolases"/>
    <property type="match status" value="1"/>
</dbReference>
<dbReference type="STRING" id="1423754.FC39_GL001288"/>
<evidence type="ECO:0000313" key="10">
    <source>
        <dbReference type="EMBL" id="KRM38452.1"/>
    </source>
</evidence>
<dbReference type="InterPro" id="IPR039421">
    <property type="entry name" value="Type_1_exporter"/>
</dbReference>
<keyword evidence="4" id="KW-0067">ATP-binding</keyword>
<dbReference type="EMBL" id="AZGI01000049">
    <property type="protein sequence ID" value="KRM38452.1"/>
    <property type="molecule type" value="Genomic_DNA"/>
</dbReference>
<protein>
    <submittedName>
        <fullName evidence="10">Thiol reductant ABC exporter, CydC subunit</fullName>
    </submittedName>
</protein>
<evidence type="ECO:0000256" key="2">
    <source>
        <dbReference type="ARBA" id="ARBA00022692"/>
    </source>
</evidence>
<dbReference type="InterPro" id="IPR003439">
    <property type="entry name" value="ABC_transporter-like_ATP-bd"/>
</dbReference>
<dbReference type="GO" id="GO:0045454">
    <property type="term" value="P:cell redox homeostasis"/>
    <property type="evidence" value="ECO:0007669"/>
    <property type="project" value="InterPro"/>
</dbReference>
<dbReference type="SMART" id="SM00382">
    <property type="entry name" value="AAA"/>
    <property type="match status" value="1"/>
</dbReference>
<reference evidence="10 11" key="1">
    <citation type="journal article" date="2015" name="Genome Announc.">
        <title>Expanding the biotechnology potential of lactobacilli through comparative genomics of 213 strains and associated genera.</title>
        <authorList>
            <person name="Sun Z."/>
            <person name="Harris H.M."/>
            <person name="McCann A."/>
            <person name="Guo C."/>
            <person name="Argimon S."/>
            <person name="Zhang W."/>
            <person name="Yang X."/>
            <person name="Jeffery I.B."/>
            <person name="Cooney J.C."/>
            <person name="Kagawa T.F."/>
            <person name="Liu W."/>
            <person name="Song Y."/>
            <person name="Salvetti E."/>
            <person name="Wrobel A."/>
            <person name="Rasinkangas P."/>
            <person name="Parkhill J."/>
            <person name="Rea M.C."/>
            <person name="O'Sullivan O."/>
            <person name="Ritari J."/>
            <person name="Douillard F.P."/>
            <person name="Paul Ross R."/>
            <person name="Yang R."/>
            <person name="Briner A.E."/>
            <person name="Felis G.E."/>
            <person name="de Vos W.M."/>
            <person name="Barrangou R."/>
            <person name="Klaenhammer T.R."/>
            <person name="Caufield P.W."/>
            <person name="Cui Y."/>
            <person name="Zhang H."/>
            <person name="O'Toole P.W."/>
        </authorList>
    </citation>
    <scope>NUCLEOTIDE SEQUENCE [LARGE SCALE GENOMIC DNA]</scope>
    <source>
        <strain evidence="10 11">DSM 5661</strain>
    </source>
</reference>
<feature type="transmembrane region" description="Helical" evidence="7">
    <location>
        <begin position="145"/>
        <end position="165"/>
    </location>
</feature>
<dbReference type="PROSITE" id="PS50929">
    <property type="entry name" value="ABC_TM1F"/>
    <property type="match status" value="1"/>
</dbReference>
<gene>
    <name evidence="10" type="ORF">FC39_GL001288</name>
</gene>
<keyword evidence="5 7" id="KW-1133">Transmembrane helix</keyword>
<dbReference type="Pfam" id="PF00005">
    <property type="entry name" value="ABC_tran"/>
    <property type="match status" value="1"/>
</dbReference>
<dbReference type="RefSeq" id="WP_025081078.1">
    <property type="nucleotide sequence ID" value="NZ_AZGI01000049.1"/>
</dbReference>
<evidence type="ECO:0000256" key="7">
    <source>
        <dbReference type="SAM" id="Phobius"/>
    </source>
</evidence>
<dbReference type="PROSITE" id="PS50893">
    <property type="entry name" value="ABC_TRANSPORTER_2"/>
    <property type="match status" value="1"/>
</dbReference>
<evidence type="ECO:0000256" key="1">
    <source>
        <dbReference type="ARBA" id="ARBA00004651"/>
    </source>
</evidence>
<dbReference type="Proteomes" id="UP000051223">
    <property type="component" value="Unassembled WGS sequence"/>
</dbReference>
<proteinExistence type="predicted"/>
<comment type="subcellular location">
    <subcellularLocation>
        <location evidence="1">Cell membrane</location>
        <topology evidence="1">Multi-pass membrane protein</topology>
    </subcellularLocation>
</comment>
<dbReference type="PANTHER" id="PTHR43394:SF1">
    <property type="entry name" value="ATP-BINDING CASSETTE SUB-FAMILY B MEMBER 10, MITOCHONDRIAL"/>
    <property type="match status" value="1"/>
</dbReference>
<keyword evidence="11" id="KW-1185">Reference proteome</keyword>
<dbReference type="InterPro" id="IPR014223">
    <property type="entry name" value="ABC_CydC/D"/>
</dbReference>
<feature type="domain" description="ABC transporter" evidence="8">
    <location>
        <begin position="344"/>
        <end position="578"/>
    </location>
</feature>
<dbReference type="InterPro" id="IPR003593">
    <property type="entry name" value="AAA+_ATPase"/>
</dbReference>
<dbReference type="Gene3D" id="3.40.50.300">
    <property type="entry name" value="P-loop containing nucleotide triphosphate hydrolases"/>
    <property type="match status" value="1"/>
</dbReference>
<evidence type="ECO:0000256" key="6">
    <source>
        <dbReference type="ARBA" id="ARBA00023136"/>
    </source>
</evidence>
<feature type="transmembrane region" description="Helical" evidence="7">
    <location>
        <begin position="171"/>
        <end position="191"/>
    </location>
</feature>
<dbReference type="InterPro" id="IPR011527">
    <property type="entry name" value="ABC1_TM_dom"/>
</dbReference>
<dbReference type="CDD" id="cd03247">
    <property type="entry name" value="ABCC_cytochrome_bd"/>
    <property type="match status" value="1"/>
</dbReference>
<dbReference type="PATRIC" id="fig|1423754.3.peg.1326"/>
<sequence length="582" mass="65892">MLNKIPIIKSLRHDRWVRPFLKHYKKTLILAIILGILTFVCGAGLMFCAGYLISKAATKPENILLIYVPIVLTRAFGIGRPAIQYLQRLVSHNWVLKMTSKLRQRLYDSLERDAVFFNSKYQLGDILGLLSDDISHIQNLYLRSMFPMFVAWGLYAIIVVGLGILSPLMGLWMLILFGLMIFAIPIWSVLVNGARQTYKKHLQDQLYTDLTDDVMGVSDWVLSGRGKKYLDLHVDNAKKLTETNHKMKKFERLRDFLLQILFLLIILSLVIWGYGKFGGHPSQLTNWIAAFVLAAFPLIEAFAGLPAATEETNVYQKSLVRLNNLPKPVTAKAKEISIEAPYELQLKNVHYTYPHTRKEILHGINLTIKPGEKLAILGRSGSGKSTMASLLRGDRIPTEGTVTLNNINTSKFGDQITNYFSVINQSPYLFNTTIANNLRLGNEDATDEQLWDVLHRVGLAEMVESLPDKINTKVEEAGLRFSGGERHRLALARVLLKDTPIVLLDEPTVGLDPITEQAVINTILTQLKNKTLIWITHHLQGIEKMDQIIFLEDGKLAMQGSPDQLWKTQERFRELKKADQGL</sequence>
<evidence type="ECO:0000259" key="9">
    <source>
        <dbReference type="PROSITE" id="PS50929"/>
    </source>
</evidence>
<evidence type="ECO:0000256" key="3">
    <source>
        <dbReference type="ARBA" id="ARBA00022741"/>
    </source>
</evidence>
<dbReference type="GO" id="GO:0005886">
    <property type="term" value="C:plasma membrane"/>
    <property type="evidence" value="ECO:0007669"/>
    <property type="project" value="UniProtKB-SubCell"/>
</dbReference>
<feature type="transmembrane region" description="Helical" evidence="7">
    <location>
        <begin position="256"/>
        <end position="275"/>
    </location>
</feature>
<evidence type="ECO:0000256" key="4">
    <source>
        <dbReference type="ARBA" id="ARBA00022840"/>
    </source>
</evidence>
<organism evidence="10 11">
    <name type="scientific">Lactobacillus hamsteri DSM 5661 = JCM 6256</name>
    <dbReference type="NCBI Taxonomy" id="1423754"/>
    <lineage>
        <taxon>Bacteria</taxon>
        <taxon>Bacillati</taxon>
        <taxon>Bacillota</taxon>
        <taxon>Bacilli</taxon>
        <taxon>Lactobacillales</taxon>
        <taxon>Lactobacillaceae</taxon>
        <taxon>Lactobacillus</taxon>
    </lineage>
</organism>
<evidence type="ECO:0000256" key="5">
    <source>
        <dbReference type="ARBA" id="ARBA00022989"/>
    </source>
</evidence>
<feature type="domain" description="ABC transmembrane type-1" evidence="9">
    <location>
        <begin position="29"/>
        <end position="273"/>
    </location>
</feature>
<name>A0A0R1YBY4_9LACO</name>
<dbReference type="SUPFAM" id="SSF90123">
    <property type="entry name" value="ABC transporter transmembrane region"/>
    <property type="match status" value="1"/>
</dbReference>
<keyword evidence="2 7" id="KW-0812">Transmembrane</keyword>
<feature type="transmembrane region" description="Helical" evidence="7">
    <location>
        <begin position="28"/>
        <end position="52"/>
    </location>
</feature>
<keyword evidence="6 7" id="KW-0472">Membrane</keyword>
<keyword evidence="3" id="KW-0547">Nucleotide-binding</keyword>
<dbReference type="Gene3D" id="1.20.1560.10">
    <property type="entry name" value="ABC transporter type 1, transmembrane domain"/>
    <property type="match status" value="1"/>
</dbReference>
<dbReference type="GO" id="GO:0016887">
    <property type="term" value="F:ATP hydrolysis activity"/>
    <property type="evidence" value="ECO:0007669"/>
    <property type="project" value="InterPro"/>
</dbReference>
<comment type="caution">
    <text evidence="10">The sequence shown here is derived from an EMBL/GenBank/DDBJ whole genome shotgun (WGS) entry which is preliminary data.</text>
</comment>
<evidence type="ECO:0000313" key="11">
    <source>
        <dbReference type="Proteomes" id="UP000051223"/>
    </source>
</evidence>
<feature type="transmembrane region" description="Helical" evidence="7">
    <location>
        <begin position="64"/>
        <end position="83"/>
    </location>
</feature>
<dbReference type="PANTHER" id="PTHR43394">
    <property type="entry name" value="ATP-DEPENDENT PERMEASE MDL1, MITOCHONDRIAL"/>
    <property type="match status" value="1"/>
</dbReference>
<dbReference type="InterPro" id="IPR027417">
    <property type="entry name" value="P-loop_NTPase"/>
</dbReference>
<dbReference type="Pfam" id="PF00664">
    <property type="entry name" value="ABC_membrane"/>
    <property type="match status" value="1"/>
</dbReference>
<dbReference type="InterPro" id="IPR036640">
    <property type="entry name" value="ABC1_TM_sf"/>
</dbReference>
<dbReference type="eggNOG" id="COG4987">
    <property type="taxonomic scope" value="Bacteria"/>
</dbReference>
<feature type="transmembrane region" description="Helical" evidence="7">
    <location>
        <begin position="287"/>
        <end position="308"/>
    </location>
</feature>
<dbReference type="AlphaFoldDB" id="A0A0R1YBY4"/>
<dbReference type="GO" id="GO:0015421">
    <property type="term" value="F:ABC-type oligopeptide transporter activity"/>
    <property type="evidence" value="ECO:0007669"/>
    <property type="project" value="TreeGrafter"/>
</dbReference>
<dbReference type="OrthoDB" id="9802264at2"/>
<dbReference type="GO" id="GO:0034775">
    <property type="term" value="P:glutathione transmembrane transport"/>
    <property type="evidence" value="ECO:0007669"/>
    <property type="project" value="InterPro"/>
</dbReference>
<dbReference type="GO" id="GO:0005524">
    <property type="term" value="F:ATP binding"/>
    <property type="evidence" value="ECO:0007669"/>
    <property type="project" value="UniProtKB-KW"/>
</dbReference>